<evidence type="ECO:0000259" key="7">
    <source>
        <dbReference type="Pfam" id="PF00501"/>
    </source>
</evidence>
<dbReference type="PANTHER" id="PTHR24095:SF14">
    <property type="entry name" value="ACETYL-COENZYME A SYNTHETASE 1"/>
    <property type="match status" value="1"/>
</dbReference>
<evidence type="ECO:0000256" key="1">
    <source>
        <dbReference type="ARBA" id="ARBA00006432"/>
    </source>
</evidence>
<feature type="binding site" evidence="6">
    <location>
        <begin position="390"/>
        <end position="392"/>
    </location>
    <ligand>
        <name>ATP</name>
        <dbReference type="ChEBI" id="CHEBI:30616"/>
    </ligand>
</feature>
<feature type="binding site" evidence="6">
    <location>
        <position position="589"/>
    </location>
    <ligand>
        <name>CoA</name>
        <dbReference type="ChEBI" id="CHEBI:57287"/>
    </ligand>
</feature>
<dbReference type="HAMAP" id="MF_01123">
    <property type="entry name" value="Ac_CoA_synth"/>
    <property type="match status" value="1"/>
</dbReference>
<feature type="domain" description="AMP-binding enzyme C-terminal" evidence="8">
    <location>
        <begin position="536"/>
        <end position="614"/>
    </location>
</feature>
<feature type="binding site" evidence="6">
    <location>
        <begin position="196"/>
        <end position="199"/>
    </location>
    <ligand>
        <name>CoA</name>
        <dbReference type="ChEBI" id="CHEBI:57287"/>
    </ligand>
</feature>
<feature type="binding site" evidence="6">
    <location>
        <position position="531"/>
    </location>
    <ligand>
        <name>ATP</name>
        <dbReference type="ChEBI" id="CHEBI:30616"/>
    </ligand>
</feature>
<evidence type="ECO:0000256" key="5">
    <source>
        <dbReference type="ARBA" id="ARBA00022990"/>
    </source>
</evidence>
<reference evidence="11" key="1">
    <citation type="journal article" date="2019" name="Int. J. Syst. Evol. Microbiol.">
        <title>The Global Catalogue of Microorganisms (GCM) 10K type strain sequencing project: providing services to taxonomists for standard genome sequencing and annotation.</title>
        <authorList>
            <consortium name="The Broad Institute Genomics Platform"/>
            <consortium name="The Broad Institute Genome Sequencing Center for Infectious Disease"/>
            <person name="Wu L."/>
            <person name="Ma J."/>
        </authorList>
    </citation>
    <scope>NUCLEOTIDE SEQUENCE [LARGE SCALE GENOMIC DNA]</scope>
    <source>
        <strain evidence="11">CCUG 55328</strain>
    </source>
</reference>
<feature type="binding site" evidence="6">
    <location>
        <position position="520"/>
    </location>
    <ligand>
        <name>ATP</name>
        <dbReference type="ChEBI" id="CHEBI:30616"/>
    </ligand>
</feature>
<dbReference type="EMBL" id="JBHTKR010000002">
    <property type="protein sequence ID" value="MFD1193959.1"/>
    <property type="molecule type" value="Genomic_DNA"/>
</dbReference>
<feature type="binding site" evidence="6">
    <location>
        <position position="314"/>
    </location>
    <ligand>
        <name>CoA</name>
        <dbReference type="ChEBI" id="CHEBI:57287"/>
    </ligand>
</feature>
<feature type="modified residue" description="N6-acetyllysine" evidence="6">
    <location>
        <position position="614"/>
    </location>
</feature>
<evidence type="ECO:0000256" key="4">
    <source>
        <dbReference type="ARBA" id="ARBA00022840"/>
    </source>
</evidence>
<comment type="cofactor">
    <cofactor evidence="6">
        <name>Mg(2+)</name>
        <dbReference type="ChEBI" id="CHEBI:18420"/>
    </cofactor>
</comment>
<keyword evidence="4 6" id="KW-0067">ATP-binding</keyword>
<dbReference type="InterPro" id="IPR020845">
    <property type="entry name" value="AMP-binding_CS"/>
</dbReference>
<feature type="domain" description="AMP-dependent synthetase/ligase" evidence="7">
    <location>
        <begin position="87"/>
        <end position="474"/>
    </location>
</feature>
<name>A0ABW3T9R7_9RHOB</name>
<organism evidence="10 11">
    <name type="scientific">Seohaeicola saemankumensis</name>
    <dbReference type="NCBI Taxonomy" id="481181"/>
    <lineage>
        <taxon>Bacteria</taxon>
        <taxon>Pseudomonadati</taxon>
        <taxon>Pseudomonadota</taxon>
        <taxon>Alphaproteobacteria</taxon>
        <taxon>Rhodobacterales</taxon>
        <taxon>Roseobacteraceae</taxon>
        <taxon>Seohaeicola</taxon>
    </lineage>
</organism>
<dbReference type="RefSeq" id="WP_380789307.1">
    <property type="nucleotide sequence ID" value="NZ_JBHTKR010000002.1"/>
</dbReference>
<evidence type="ECO:0000259" key="8">
    <source>
        <dbReference type="Pfam" id="PF13193"/>
    </source>
</evidence>
<proteinExistence type="inferred from homology"/>
<accession>A0ABW3T9R7</accession>
<dbReference type="PANTHER" id="PTHR24095">
    <property type="entry name" value="ACETYL-COENZYME A SYNTHETASE"/>
    <property type="match status" value="1"/>
</dbReference>
<keyword evidence="6" id="KW-0460">Magnesium</keyword>
<evidence type="ECO:0000256" key="2">
    <source>
        <dbReference type="ARBA" id="ARBA00022598"/>
    </source>
</evidence>
<dbReference type="Proteomes" id="UP001597151">
    <property type="component" value="Unassembled WGS sequence"/>
</dbReference>
<dbReference type="InterPro" id="IPR032387">
    <property type="entry name" value="ACAS_N"/>
</dbReference>
<keyword evidence="3 6" id="KW-0547">Nucleotide-binding</keyword>
<dbReference type="NCBIfam" id="TIGR02188">
    <property type="entry name" value="Ac_CoA_lig_AcsA"/>
    <property type="match status" value="1"/>
</dbReference>
<evidence type="ECO:0000256" key="6">
    <source>
        <dbReference type="HAMAP-Rule" id="MF_01123"/>
    </source>
</evidence>
<dbReference type="CDD" id="cd05966">
    <property type="entry name" value="ACS"/>
    <property type="match status" value="1"/>
</dbReference>
<dbReference type="InterPro" id="IPR011904">
    <property type="entry name" value="Ac_CoA_lig"/>
</dbReference>
<keyword evidence="5 6" id="KW-0007">Acetylation</keyword>
<dbReference type="SUPFAM" id="SSF56801">
    <property type="entry name" value="Acetyl-CoA synthetase-like"/>
    <property type="match status" value="1"/>
</dbReference>
<keyword evidence="2 6" id="KW-0436">Ligase</keyword>
<feature type="domain" description="Acetyl-coenzyme A synthetase N-terminal" evidence="9">
    <location>
        <begin position="28"/>
        <end position="85"/>
    </location>
</feature>
<dbReference type="PROSITE" id="PS00455">
    <property type="entry name" value="AMP_BINDING"/>
    <property type="match status" value="1"/>
</dbReference>
<dbReference type="InterPro" id="IPR025110">
    <property type="entry name" value="AMP-bd_C"/>
</dbReference>
<evidence type="ECO:0000313" key="10">
    <source>
        <dbReference type="EMBL" id="MFD1193959.1"/>
    </source>
</evidence>
<dbReference type="GO" id="GO:0003987">
    <property type="term" value="F:acetate-CoA ligase activity"/>
    <property type="evidence" value="ECO:0007669"/>
    <property type="project" value="UniProtKB-EC"/>
</dbReference>
<dbReference type="Gene3D" id="3.40.50.12780">
    <property type="entry name" value="N-terminal domain of ligase-like"/>
    <property type="match status" value="1"/>
</dbReference>
<gene>
    <name evidence="10" type="primary">acs</name>
    <name evidence="6" type="synonym">acsA</name>
    <name evidence="10" type="ORF">ACFQ3C_04695</name>
</gene>
<dbReference type="NCBIfam" id="NF001208">
    <property type="entry name" value="PRK00174.1"/>
    <property type="match status" value="1"/>
</dbReference>
<feature type="binding site" evidence="6">
    <location>
        <position position="544"/>
    </location>
    <ligand>
        <name>Mg(2+)</name>
        <dbReference type="ChEBI" id="CHEBI:18420"/>
    </ligand>
</feature>
<dbReference type="EC" id="6.2.1.1" evidence="6"/>
<dbReference type="Pfam" id="PF13193">
    <property type="entry name" value="AMP-binding_C"/>
    <property type="match status" value="1"/>
</dbReference>
<sequence>MTNPTSTDTLYAPSAAFVANAHVTAEQYKAMYAESVSNPEGFWAEHGKRIDWIKPYTKVKNTSFAPGAVDIKWFEDGTLNVSANCIDRHLATRGDQTAIIWEPDDPKDEAQHITYSELHRRTCRMANILEGMGVRKGDRVVIYLPMIPEAAYAMLACARIGAVHSIVFAGFSPDALGARINGCDAKVVITADHAPRGGRKTPLKSNTDAALLHCKDSVKCLVVRRTGDQITWAEGRDYDYNELALEADDYCAPAEIAAEDPLFILYTSGSTGQPKGVVHTSGGYLVYASMTHQYTFDYHDGDIFWCTADVGWVTGHSYIVYGPLANGATTLMFEGVPTWPDAGRFWAVCEKHKVNQFYTAPTAIRALMAHGTDPVTKYDLSTIKVLGTVGEPINPEAWNWYNDVVGKGERPIVDTWWQTETGGHLLTPLPGAIPTKPGSATLPFFGVQPVILDPQTGAEITTTAAEGVLCLKDSWPGQMRTVYGDHERFEKTYFSDYKNYYFSGDGCRRDADGYYWITGRVDDVINVSGHRMGTAEVESALVAHVNVAEAAVVGYPHAIKGQGIYAYVTLMNGVEPSEELRKELVKWVRTEIGPIASPDLIQWAPGLPKTRSGKIMRRILRKIAENDYGALGDTSTLADPSVVDNLIENRMNRG</sequence>
<dbReference type="Pfam" id="PF16177">
    <property type="entry name" value="ACAS_N"/>
    <property type="match status" value="1"/>
</dbReference>
<feature type="binding site" evidence="6">
    <location>
        <position position="505"/>
    </location>
    <ligand>
        <name>ATP</name>
        <dbReference type="ChEBI" id="CHEBI:30616"/>
    </ligand>
</feature>
<dbReference type="InterPro" id="IPR045851">
    <property type="entry name" value="AMP-bd_C_sf"/>
</dbReference>
<dbReference type="Gene3D" id="3.30.300.30">
    <property type="match status" value="1"/>
</dbReference>
<comment type="caution">
    <text evidence="10">The sequence shown here is derived from an EMBL/GenBank/DDBJ whole genome shotgun (WGS) entry which is preliminary data.</text>
</comment>
<dbReference type="InterPro" id="IPR000873">
    <property type="entry name" value="AMP-dep_synth/lig_dom"/>
</dbReference>
<feature type="binding site" evidence="6">
    <location>
        <position position="528"/>
    </location>
    <ligand>
        <name>CoA</name>
        <dbReference type="ChEBI" id="CHEBI:57287"/>
    </ligand>
</feature>
<keyword evidence="11" id="KW-1185">Reference proteome</keyword>
<feature type="binding site" evidence="6">
    <location>
        <position position="542"/>
    </location>
    <ligand>
        <name>Mg(2+)</name>
        <dbReference type="ChEBI" id="CHEBI:18420"/>
    </ligand>
</feature>
<protein>
    <recommendedName>
        <fullName evidence="6">Acetyl-coenzyme A synthetase</fullName>
        <shortName evidence="6">AcCoA synthetase</shortName>
        <shortName evidence="6">Acs</shortName>
        <ecNumber evidence="6">6.2.1.1</ecNumber>
    </recommendedName>
    <alternativeName>
        <fullName evidence="6">Acetate--CoA ligase</fullName>
    </alternativeName>
    <alternativeName>
        <fullName evidence="6">Acyl-activating enzyme</fullName>
    </alternativeName>
</protein>
<evidence type="ECO:0000256" key="3">
    <source>
        <dbReference type="ARBA" id="ARBA00022741"/>
    </source>
</evidence>
<evidence type="ECO:0000259" key="9">
    <source>
        <dbReference type="Pfam" id="PF16177"/>
    </source>
</evidence>
<evidence type="ECO:0000313" key="11">
    <source>
        <dbReference type="Proteomes" id="UP001597151"/>
    </source>
</evidence>
<comment type="function">
    <text evidence="6">Catalyzes the conversion of acetate into acetyl-CoA (AcCoA), an essential intermediate at the junction of anabolic and catabolic pathways. AcsA undergoes a two-step reaction. In the first half reaction, AcsA combines acetate with ATP to form acetyl-adenylate (AcAMP) intermediate. In the second half reaction, it can then transfer the acetyl group from AcAMP to the sulfhydryl group of CoA, forming the product AcCoA.</text>
</comment>
<keyword evidence="6" id="KW-0479">Metal-binding</keyword>
<comment type="PTM">
    <text evidence="6">Acetylated. Deacetylation by the SIR2-homolog deacetylase activates the enzyme.</text>
</comment>
<feature type="binding site" evidence="6">
    <location>
        <begin position="414"/>
        <end position="419"/>
    </location>
    <ligand>
        <name>ATP</name>
        <dbReference type="ChEBI" id="CHEBI:30616"/>
    </ligand>
</feature>
<comment type="caution">
    <text evidence="6">Lacks conserved residue(s) required for the propagation of feature annotation.</text>
</comment>
<comment type="similarity">
    <text evidence="1 6">Belongs to the ATP-dependent AMP-binding enzyme family.</text>
</comment>
<dbReference type="Pfam" id="PF00501">
    <property type="entry name" value="AMP-binding"/>
    <property type="match status" value="1"/>
</dbReference>
<comment type="catalytic activity">
    <reaction evidence="6">
        <text>acetate + ATP + CoA = acetyl-CoA + AMP + diphosphate</text>
        <dbReference type="Rhea" id="RHEA:23176"/>
        <dbReference type="ChEBI" id="CHEBI:30089"/>
        <dbReference type="ChEBI" id="CHEBI:30616"/>
        <dbReference type="ChEBI" id="CHEBI:33019"/>
        <dbReference type="ChEBI" id="CHEBI:57287"/>
        <dbReference type="ChEBI" id="CHEBI:57288"/>
        <dbReference type="ChEBI" id="CHEBI:456215"/>
        <dbReference type="EC" id="6.2.1.1"/>
    </reaction>
</comment>
<feature type="binding site" evidence="6">
    <location>
        <position position="547"/>
    </location>
    <ligand>
        <name>Mg(2+)</name>
        <dbReference type="ChEBI" id="CHEBI:18420"/>
    </ligand>
</feature>
<dbReference type="InterPro" id="IPR042099">
    <property type="entry name" value="ANL_N_sf"/>
</dbReference>